<sequence length="167" mass="17572">MAVTKSPWPMVFLITCLALLAVANALMLYGYTNYPSDQEGFVNYIMNGGGNFTPASQFKGEGFANYELGGAGSGNNYQAIGAYDNVKKVPANGVSAWRDTAPNEPLAGPEFTGPSPDNLFMFKNNQCKPECCGASFSCGGGCVCTTPAQRQMLAARGGNRTAPEDGI</sequence>
<proteinExistence type="predicted"/>
<reference evidence="1" key="1">
    <citation type="journal article" date="2020" name="Nature">
        <title>Giant virus diversity and host interactions through global metagenomics.</title>
        <authorList>
            <person name="Schulz F."/>
            <person name="Roux S."/>
            <person name="Paez-Espino D."/>
            <person name="Jungbluth S."/>
            <person name="Walsh D.A."/>
            <person name="Denef V.J."/>
            <person name="McMahon K.D."/>
            <person name="Konstantinidis K.T."/>
            <person name="Eloe-Fadrosh E.A."/>
            <person name="Kyrpides N.C."/>
            <person name="Woyke T."/>
        </authorList>
    </citation>
    <scope>NUCLEOTIDE SEQUENCE</scope>
    <source>
        <strain evidence="1">GVMAG-M-3300023174-57</strain>
    </source>
</reference>
<name>A0A6C0DQK1_9ZZZZ</name>
<organism evidence="1">
    <name type="scientific">viral metagenome</name>
    <dbReference type="NCBI Taxonomy" id="1070528"/>
    <lineage>
        <taxon>unclassified sequences</taxon>
        <taxon>metagenomes</taxon>
        <taxon>organismal metagenomes</taxon>
    </lineage>
</organism>
<dbReference type="AlphaFoldDB" id="A0A6C0DQK1"/>
<protein>
    <submittedName>
        <fullName evidence="1">Uncharacterized protein</fullName>
    </submittedName>
</protein>
<accession>A0A6C0DQK1</accession>
<dbReference type="EMBL" id="MN739664">
    <property type="protein sequence ID" value="QHT19198.1"/>
    <property type="molecule type" value="Genomic_DNA"/>
</dbReference>
<evidence type="ECO:0000313" key="1">
    <source>
        <dbReference type="EMBL" id="QHT19198.1"/>
    </source>
</evidence>